<evidence type="ECO:0000313" key="9">
    <source>
        <dbReference type="EMBL" id="KAK4536707.1"/>
    </source>
</evidence>
<dbReference type="PANTHER" id="PTHR23074:SF83">
    <property type="entry name" value="VACUOLAR PROTEIN SORTING-ASSOCIATED PROTEIN 4A"/>
    <property type="match status" value="1"/>
</dbReference>
<dbReference type="Pfam" id="PF09336">
    <property type="entry name" value="Vps4_C"/>
    <property type="match status" value="1"/>
</dbReference>
<dbReference type="AlphaFoldDB" id="A0AAV9IWR4"/>
<dbReference type="InterPro" id="IPR003593">
    <property type="entry name" value="AAA+_ATPase"/>
</dbReference>
<evidence type="ECO:0008006" key="11">
    <source>
        <dbReference type="Google" id="ProtNLM"/>
    </source>
</evidence>
<name>A0AAV9IWR4_CYACA</name>
<protein>
    <recommendedName>
        <fullName evidence="11">Vesicle-fusing ATPase</fullName>
    </recommendedName>
</protein>
<dbReference type="Pfam" id="PF17862">
    <property type="entry name" value="AAA_lid_3"/>
    <property type="match status" value="1"/>
</dbReference>
<evidence type="ECO:0000259" key="8">
    <source>
        <dbReference type="SMART" id="SM00745"/>
    </source>
</evidence>
<dbReference type="SMART" id="SM00745">
    <property type="entry name" value="MIT"/>
    <property type="match status" value="1"/>
</dbReference>
<dbReference type="FunFam" id="3.40.50.300:FF:000043">
    <property type="entry name" value="Vacuolar protein sorting-associated protein 4"/>
    <property type="match status" value="1"/>
</dbReference>
<accession>A0AAV9IWR4</accession>
<evidence type="ECO:0000259" key="7">
    <source>
        <dbReference type="SMART" id="SM00382"/>
    </source>
</evidence>
<dbReference type="Proteomes" id="UP001301350">
    <property type="component" value="Unassembled WGS sequence"/>
</dbReference>
<dbReference type="PANTHER" id="PTHR23074">
    <property type="entry name" value="AAA DOMAIN-CONTAINING"/>
    <property type="match status" value="1"/>
</dbReference>
<organism evidence="9 10">
    <name type="scientific">Cyanidium caldarium</name>
    <name type="common">Red alga</name>
    <dbReference type="NCBI Taxonomy" id="2771"/>
    <lineage>
        <taxon>Eukaryota</taxon>
        <taxon>Rhodophyta</taxon>
        <taxon>Bangiophyceae</taxon>
        <taxon>Cyanidiales</taxon>
        <taxon>Cyanidiaceae</taxon>
        <taxon>Cyanidium</taxon>
    </lineage>
</organism>
<proteinExistence type="inferred from homology"/>
<comment type="similarity">
    <text evidence="5">Belongs to the AAA ATPase family.</text>
</comment>
<dbReference type="InterPro" id="IPR050304">
    <property type="entry name" value="MT-severing_AAA_ATPase"/>
</dbReference>
<dbReference type="GO" id="GO:0016020">
    <property type="term" value="C:membrane"/>
    <property type="evidence" value="ECO:0007669"/>
    <property type="project" value="UniProtKB-SubCell"/>
</dbReference>
<dbReference type="GO" id="GO:0007033">
    <property type="term" value="P:vacuole organization"/>
    <property type="evidence" value="ECO:0007669"/>
    <property type="project" value="TreeGrafter"/>
</dbReference>
<dbReference type="InterPro" id="IPR041569">
    <property type="entry name" value="AAA_lid_3"/>
</dbReference>
<gene>
    <name evidence="9" type="ORF">CDCA_CDCA09G2732</name>
</gene>
<dbReference type="InterPro" id="IPR003959">
    <property type="entry name" value="ATPase_AAA_core"/>
</dbReference>
<feature type="region of interest" description="Disordered" evidence="6">
    <location>
        <begin position="105"/>
        <end position="145"/>
    </location>
</feature>
<feature type="compositionally biased region" description="Low complexity" evidence="6">
    <location>
        <begin position="113"/>
        <end position="136"/>
    </location>
</feature>
<dbReference type="Gene3D" id="3.40.50.300">
    <property type="entry name" value="P-loop containing nucleotide triphosphate hydrolases"/>
    <property type="match status" value="1"/>
</dbReference>
<dbReference type="Pfam" id="PF00004">
    <property type="entry name" value="AAA"/>
    <property type="match status" value="1"/>
</dbReference>
<comment type="caution">
    <text evidence="9">The sequence shown here is derived from an EMBL/GenBank/DDBJ whole genome shotgun (WGS) entry which is preliminary data.</text>
</comment>
<dbReference type="InterPro" id="IPR015415">
    <property type="entry name" value="Spast_Vps4_C"/>
</dbReference>
<evidence type="ECO:0000256" key="4">
    <source>
        <dbReference type="ARBA" id="ARBA00023136"/>
    </source>
</evidence>
<dbReference type="Pfam" id="PF04212">
    <property type="entry name" value="MIT"/>
    <property type="match status" value="1"/>
</dbReference>
<keyword evidence="4" id="KW-0472">Membrane</keyword>
<feature type="region of interest" description="Disordered" evidence="6">
    <location>
        <begin position="427"/>
        <end position="446"/>
    </location>
</feature>
<dbReference type="InterPro" id="IPR007330">
    <property type="entry name" value="MIT_dom"/>
</dbReference>
<dbReference type="SUPFAM" id="SSF116846">
    <property type="entry name" value="MIT domain"/>
    <property type="match status" value="1"/>
</dbReference>
<dbReference type="InterPro" id="IPR036181">
    <property type="entry name" value="MIT_dom_sf"/>
</dbReference>
<dbReference type="GO" id="GO:0016887">
    <property type="term" value="F:ATP hydrolysis activity"/>
    <property type="evidence" value="ECO:0007669"/>
    <property type="project" value="InterPro"/>
</dbReference>
<dbReference type="GO" id="GO:0005524">
    <property type="term" value="F:ATP binding"/>
    <property type="evidence" value="ECO:0007669"/>
    <property type="project" value="UniProtKB-KW"/>
</dbReference>
<dbReference type="GO" id="GO:0016197">
    <property type="term" value="P:endosomal transport"/>
    <property type="evidence" value="ECO:0007669"/>
    <property type="project" value="TreeGrafter"/>
</dbReference>
<reference evidence="9 10" key="1">
    <citation type="submission" date="2022-07" db="EMBL/GenBank/DDBJ databases">
        <title>Genome-wide signatures of adaptation to extreme environments.</title>
        <authorList>
            <person name="Cho C.H."/>
            <person name="Yoon H.S."/>
        </authorList>
    </citation>
    <scope>NUCLEOTIDE SEQUENCE [LARGE SCALE GENOMIC DNA]</scope>
    <source>
        <strain evidence="9 10">DBV 063 E5</strain>
    </source>
</reference>
<dbReference type="PROSITE" id="PS00674">
    <property type="entry name" value="AAA"/>
    <property type="match status" value="1"/>
</dbReference>
<dbReference type="Gene3D" id="1.20.58.80">
    <property type="entry name" value="Phosphotransferase system, lactose/cellobiose-type IIA subunit"/>
    <property type="match status" value="1"/>
</dbReference>
<keyword evidence="3 5" id="KW-0067">ATP-binding</keyword>
<evidence type="ECO:0000256" key="3">
    <source>
        <dbReference type="ARBA" id="ARBA00022840"/>
    </source>
</evidence>
<dbReference type="InterPro" id="IPR003960">
    <property type="entry name" value="ATPase_AAA_CS"/>
</dbReference>
<evidence type="ECO:0000313" key="10">
    <source>
        <dbReference type="Proteomes" id="UP001301350"/>
    </source>
</evidence>
<evidence type="ECO:0000256" key="1">
    <source>
        <dbReference type="ARBA" id="ARBA00004370"/>
    </source>
</evidence>
<evidence type="ECO:0000256" key="2">
    <source>
        <dbReference type="ARBA" id="ARBA00022741"/>
    </source>
</evidence>
<dbReference type="EMBL" id="JANCYW010000009">
    <property type="protein sequence ID" value="KAK4536707.1"/>
    <property type="molecule type" value="Genomic_DNA"/>
</dbReference>
<keyword evidence="10" id="KW-1185">Reference proteome</keyword>
<dbReference type="InterPro" id="IPR027417">
    <property type="entry name" value="P-loop_NTPase"/>
</dbReference>
<comment type="subcellular location">
    <subcellularLocation>
        <location evidence="1">Membrane</location>
    </subcellularLocation>
</comment>
<dbReference type="SMART" id="SM00382">
    <property type="entry name" value="AAA"/>
    <property type="match status" value="1"/>
</dbReference>
<dbReference type="SUPFAM" id="SSF52540">
    <property type="entry name" value="P-loop containing nucleoside triphosphate hydrolases"/>
    <property type="match status" value="1"/>
</dbReference>
<keyword evidence="2 5" id="KW-0547">Nucleotide-binding</keyword>
<evidence type="ECO:0000256" key="6">
    <source>
        <dbReference type="SAM" id="MobiDB-lite"/>
    </source>
</evidence>
<evidence type="ECO:0000256" key="5">
    <source>
        <dbReference type="RuleBase" id="RU003651"/>
    </source>
</evidence>
<dbReference type="Gene3D" id="1.10.8.60">
    <property type="match status" value="1"/>
</dbReference>
<sequence>MANFVERGVEFATKATQADREARKTGSQDAFEEAYRCYLRAVEYLLTAIRWEKSDKTKQLLQTRVREYIVRAEFLKEQLKRGEVDALNGANGHVDASHMLYADPQPEGGGNVAPSAAAAPNASRRAPLARRPASAPGGVPSHADEAERLREQLSSVIVREKPNVHWADVAGLEGAKDALREAVVLPIRFPHLFTGKREPWKGILLYGPPGTGKSFLAKAVATESDASFFSISSADLVSKWQGESEKLVRQLFIMARDAAPSIVFIDEVDALCSSRAEGEADSMRRIKTEFLIQMQEGVGQVRGEDGLAKHVLVLGATNLPWQLDSAIRRRFERRVYIPLPDAPARKRIFETHVGSTPNTLALSDYGRFAAQTEGYSGSDISIVVRDAIMQPVRRLQSATHFRRVRSHFAPVGDASNGSAAAAAASAASRSNGSVAPGKASGNTPPDWMWTPCSPGAPGAVEMSLLDVPPDRLLVPDVCAADFEEVLCTARPSVAKRDLDAYERFTQEYGQEGV</sequence>
<feature type="domain" description="AAA+ ATPase" evidence="7">
    <location>
        <begin position="199"/>
        <end position="341"/>
    </location>
</feature>
<feature type="domain" description="MIT" evidence="8">
    <location>
        <begin position="1"/>
        <end position="84"/>
    </location>
</feature>